<dbReference type="AlphaFoldDB" id="A0A0F9AY10"/>
<dbReference type="Gene3D" id="3.40.50.300">
    <property type="entry name" value="P-loop containing nucleotide triphosphate hydrolases"/>
    <property type="match status" value="1"/>
</dbReference>
<dbReference type="GO" id="GO:0000725">
    <property type="term" value="P:recombinational repair"/>
    <property type="evidence" value="ECO:0007669"/>
    <property type="project" value="TreeGrafter"/>
</dbReference>
<accession>A0A0F9AY10</accession>
<dbReference type="PANTHER" id="PTHR32472:SF10">
    <property type="entry name" value="DNA REPAIR PROTEIN RADA-LIKE PROTEIN"/>
    <property type="match status" value="1"/>
</dbReference>
<dbReference type="PANTHER" id="PTHR32472">
    <property type="entry name" value="DNA REPAIR PROTEIN RADA"/>
    <property type="match status" value="1"/>
</dbReference>
<gene>
    <name evidence="1" type="ORF">LCGC14_2795140</name>
</gene>
<proteinExistence type="predicted"/>
<sequence length="315" mass="34878">MENKNIKLVDGRVTKLCNIKAKPIPRNKTWFPDLDELYGRSDMPQGDELEFNNLGMPRGKISLWAGESGVGKSRLCIEVAKQFSIGYRNGTVLYIQTESPLEDFASWAKDTSKYNNIYCSGVETQKDIIDVIYNIKPKLIFIDSVNEVVDFIGNAKSSSRLIKGDDTVGGLKQAVYDVGAHLILLGQLNGDGKTIKGGTSLPHLVDIALSITWLDKPKGYFKVEVGVKHRYGSRKHVAYFQHTNDGVIACHKPIDYMAGEFVTLKEGDSEYIVLADDPKKDGFNAAEILPGTDQTFPKFFLDAPLGSDVPTQLPQ</sequence>
<dbReference type="Pfam" id="PF13481">
    <property type="entry name" value="AAA_25"/>
    <property type="match status" value="1"/>
</dbReference>
<dbReference type="PRINTS" id="PR01874">
    <property type="entry name" value="DNAREPAIRADA"/>
</dbReference>
<name>A0A0F9AY10_9ZZZZ</name>
<comment type="caution">
    <text evidence="1">The sequence shown here is derived from an EMBL/GenBank/DDBJ whole genome shotgun (WGS) entry which is preliminary data.</text>
</comment>
<reference evidence="1" key="1">
    <citation type="journal article" date="2015" name="Nature">
        <title>Complex archaea that bridge the gap between prokaryotes and eukaryotes.</title>
        <authorList>
            <person name="Spang A."/>
            <person name="Saw J.H."/>
            <person name="Jorgensen S.L."/>
            <person name="Zaremba-Niedzwiedzka K."/>
            <person name="Martijn J."/>
            <person name="Lind A.E."/>
            <person name="van Eijk R."/>
            <person name="Schleper C."/>
            <person name="Guy L."/>
            <person name="Ettema T.J."/>
        </authorList>
    </citation>
    <scope>NUCLEOTIDE SEQUENCE</scope>
</reference>
<organism evidence="1">
    <name type="scientific">marine sediment metagenome</name>
    <dbReference type="NCBI Taxonomy" id="412755"/>
    <lineage>
        <taxon>unclassified sequences</taxon>
        <taxon>metagenomes</taxon>
        <taxon>ecological metagenomes</taxon>
    </lineage>
</organism>
<evidence type="ECO:0000313" key="1">
    <source>
        <dbReference type="EMBL" id="KKK83264.1"/>
    </source>
</evidence>
<dbReference type="SUPFAM" id="SSF52540">
    <property type="entry name" value="P-loop containing nucleoside triphosphate hydrolases"/>
    <property type="match status" value="1"/>
</dbReference>
<dbReference type="EMBL" id="LAZR01052304">
    <property type="protein sequence ID" value="KKK83264.1"/>
    <property type="molecule type" value="Genomic_DNA"/>
</dbReference>
<dbReference type="InterPro" id="IPR027417">
    <property type="entry name" value="P-loop_NTPase"/>
</dbReference>
<protein>
    <submittedName>
        <fullName evidence="1">Uncharacterized protein</fullName>
    </submittedName>
</protein>